<reference evidence="6" key="1">
    <citation type="submission" date="2020-10" db="EMBL/GenBank/DDBJ databases">
        <authorList>
            <person name="Gilroy R."/>
        </authorList>
    </citation>
    <scope>NUCLEOTIDE SEQUENCE</scope>
    <source>
        <strain evidence="6">ChiBcec15-4380</strain>
    </source>
</reference>
<dbReference type="AlphaFoldDB" id="A0A9D1IYC9"/>
<gene>
    <name evidence="6" type="ORF">IAA53_10745</name>
</gene>
<dbReference type="SUPFAM" id="SSF53850">
    <property type="entry name" value="Periplasmic binding protein-like II"/>
    <property type="match status" value="1"/>
</dbReference>
<organism evidence="6 7">
    <name type="scientific">Candidatus Avoscillospira avicola</name>
    <dbReference type="NCBI Taxonomy" id="2840706"/>
    <lineage>
        <taxon>Bacteria</taxon>
        <taxon>Bacillati</taxon>
        <taxon>Bacillota</taxon>
        <taxon>Clostridia</taxon>
        <taxon>Eubacteriales</taxon>
        <taxon>Oscillospiraceae</taxon>
        <taxon>Oscillospiraceae incertae sedis</taxon>
        <taxon>Candidatus Avoscillospira</taxon>
    </lineage>
</organism>
<evidence type="ECO:0000256" key="4">
    <source>
        <dbReference type="ARBA" id="ARBA00022764"/>
    </source>
</evidence>
<dbReference type="Gene3D" id="3.40.190.10">
    <property type="entry name" value="Periplasmic binding protein-like II"/>
    <property type="match status" value="2"/>
</dbReference>
<keyword evidence="5" id="KW-0472">Membrane</keyword>
<dbReference type="GO" id="GO:0019808">
    <property type="term" value="F:polyamine binding"/>
    <property type="evidence" value="ECO:0007669"/>
    <property type="project" value="InterPro"/>
</dbReference>
<dbReference type="PANTHER" id="PTHR30222:SF17">
    <property type="entry name" value="SPERMIDINE_PUTRESCINE-BINDING PERIPLASMIC PROTEIN"/>
    <property type="match status" value="1"/>
</dbReference>
<evidence type="ECO:0000256" key="1">
    <source>
        <dbReference type="ARBA" id="ARBA00004418"/>
    </source>
</evidence>
<keyword evidence="4" id="KW-0574">Periplasm</keyword>
<proteinExistence type="predicted"/>
<sequence length="183" mass="20401">MDQIYARMEREEAWIAPYYAGDYLYMVEENPTLAFYFPEEGFNVFIDAMCIPKGAANKEGAEAFINFLCSPEICGQNLEYLGYSSPLSAAKDYMDPELAENPVAYPSDEILAQGESFNNLPTETSQLMDSLWLQVKTSGSGITAYLIAAAVLVAAAAALTVGLKLRRRRRLARRGISRRMKQD</sequence>
<dbReference type="Pfam" id="PF13343">
    <property type="entry name" value="SBP_bac_6"/>
    <property type="match status" value="1"/>
</dbReference>
<evidence type="ECO:0000313" key="7">
    <source>
        <dbReference type="Proteomes" id="UP000824239"/>
    </source>
</evidence>
<accession>A0A9D1IYC9</accession>
<feature type="transmembrane region" description="Helical" evidence="5">
    <location>
        <begin position="142"/>
        <end position="163"/>
    </location>
</feature>
<evidence type="ECO:0000256" key="3">
    <source>
        <dbReference type="ARBA" id="ARBA00022729"/>
    </source>
</evidence>
<dbReference type="Proteomes" id="UP000824239">
    <property type="component" value="Unassembled WGS sequence"/>
</dbReference>
<evidence type="ECO:0000256" key="5">
    <source>
        <dbReference type="SAM" id="Phobius"/>
    </source>
</evidence>
<dbReference type="PANTHER" id="PTHR30222">
    <property type="entry name" value="SPERMIDINE/PUTRESCINE-BINDING PERIPLASMIC PROTEIN"/>
    <property type="match status" value="1"/>
</dbReference>
<dbReference type="PRINTS" id="PR00909">
    <property type="entry name" value="SPERMDNBNDNG"/>
</dbReference>
<keyword evidence="2" id="KW-0813">Transport</keyword>
<keyword evidence="3" id="KW-0732">Signal</keyword>
<dbReference type="GO" id="GO:0015846">
    <property type="term" value="P:polyamine transport"/>
    <property type="evidence" value="ECO:0007669"/>
    <property type="project" value="InterPro"/>
</dbReference>
<dbReference type="InterPro" id="IPR001188">
    <property type="entry name" value="Sperm_putr-bd"/>
</dbReference>
<comment type="caution">
    <text evidence="6">The sequence shown here is derived from an EMBL/GenBank/DDBJ whole genome shotgun (WGS) entry which is preliminary data.</text>
</comment>
<dbReference type="EMBL" id="DVHE01000085">
    <property type="protein sequence ID" value="HIR51730.1"/>
    <property type="molecule type" value="Genomic_DNA"/>
</dbReference>
<evidence type="ECO:0000313" key="6">
    <source>
        <dbReference type="EMBL" id="HIR51730.1"/>
    </source>
</evidence>
<protein>
    <submittedName>
        <fullName evidence="6">Extracellular solute-binding protein</fullName>
    </submittedName>
</protein>
<comment type="subcellular location">
    <subcellularLocation>
        <location evidence="1">Periplasm</location>
    </subcellularLocation>
</comment>
<name>A0A9D1IYC9_9FIRM</name>
<keyword evidence="5" id="KW-0812">Transmembrane</keyword>
<keyword evidence="5" id="KW-1133">Transmembrane helix</keyword>
<evidence type="ECO:0000256" key="2">
    <source>
        <dbReference type="ARBA" id="ARBA00022448"/>
    </source>
</evidence>
<dbReference type="GO" id="GO:0042597">
    <property type="term" value="C:periplasmic space"/>
    <property type="evidence" value="ECO:0007669"/>
    <property type="project" value="UniProtKB-SubCell"/>
</dbReference>
<reference evidence="6" key="2">
    <citation type="journal article" date="2021" name="PeerJ">
        <title>Extensive microbial diversity within the chicken gut microbiome revealed by metagenomics and culture.</title>
        <authorList>
            <person name="Gilroy R."/>
            <person name="Ravi A."/>
            <person name="Getino M."/>
            <person name="Pursley I."/>
            <person name="Horton D.L."/>
            <person name="Alikhan N.F."/>
            <person name="Baker D."/>
            <person name="Gharbi K."/>
            <person name="Hall N."/>
            <person name="Watson M."/>
            <person name="Adriaenssens E.M."/>
            <person name="Foster-Nyarko E."/>
            <person name="Jarju S."/>
            <person name="Secka A."/>
            <person name="Antonio M."/>
            <person name="Oren A."/>
            <person name="Chaudhuri R.R."/>
            <person name="La Ragione R."/>
            <person name="Hildebrand F."/>
            <person name="Pallen M.J."/>
        </authorList>
    </citation>
    <scope>NUCLEOTIDE SEQUENCE</scope>
    <source>
        <strain evidence="6">ChiBcec15-4380</strain>
    </source>
</reference>